<dbReference type="RefSeq" id="WP_095312855.1">
    <property type="nucleotide sequence ID" value="NZ_BORC01000009.1"/>
</dbReference>
<keyword evidence="2" id="KW-1185">Reference proteome</keyword>
<evidence type="ECO:0000313" key="2">
    <source>
        <dbReference type="Proteomes" id="UP000682111"/>
    </source>
</evidence>
<accession>A0A920BVA8</accession>
<proteinExistence type="predicted"/>
<dbReference type="OrthoDB" id="3194737at2"/>
<dbReference type="SUPFAM" id="SSF75304">
    <property type="entry name" value="Amidase signature (AS) enzymes"/>
    <property type="match status" value="1"/>
</dbReference>
<reference evidence="1" key="1">
    <citation type="submission" date="2021-03" db="EMBL/GenBank/DDBJ databases">
        <title>Antimicrobial resistance genes in bacteria isolated from Japanese honey, and their potential for conferring macrolide and lincosamide resistance in the American foulbrood pathogen Paenibacillus larvae.</title>
        <authorList>
            <person name="Okamoto M."/>
            <person name="Kumagai M."/>
            <person name="Kanamori H."/>
            <person name="Takamatsu D."/>
        </authorList>
    </citation>
    <scope>NUCLEOTIDE SEQUENCE</scope>
    <source>
        <strain evidence="1">J27TS8</strain>
    </source>
</reference>
<evidence type="ECO:0000313" key="1">
    <source>
        <dbReference type="EMBL" id="GIN63934.1"/>
    </source>
</evidence>
<name>A0A920BVA8_9BACI</name>
<protein>
    <recommendedName>
        <fullName evidence="3">Amidase</fullName>
    </recommendedName>
</protein>
<dbReference type="AlphaFoldDB" id="A0A920BVA8"/>
<evidence type="ECO:0008006" key="3">
    <source>
        <dbReference type="Google" id="ProtNLM"/>
    </source>
</evidence>
<comment type="caution">
    <text evidence="1">The sequence shown here is derived from an EMBL/GenBank/DDBJ whole genome shotgun (WGS) entry which is preliminary data.</text>
</comment>
<dbReference type="InterPro" id="IPR036928">
    <property type="entry name" value="AS_sf"/>
</dbReference>
<dbReference type="EMBL" id="BORC01000009">
    <property type="protein sequence ID" value="GIN63934.1"/>
    <property type="molecule type" value="Genomic_DNA"/>
</dbReference>
<dbReference type="Proteomes" id="UP000682111">
    <property type="component" value="Unassembled WGS sequence"/>
</dbReference>
<gene>
    <name evidence="1" type="ORF">J27TS8_39270</name>
</gene>
<dbReference type="Gene3D" id="3.90.1300.10">
    <property type="entry name" value="Amidase signature (AS) domain"/>
    <property type="match status" value="1"/>
</dbReference>
<sequence length="356" mass="39361">MTNLSNKLELAKREVGRSVIYINPNVREESETKNQHPLYFGLKDTNQIPDNIINRLRYHPDYLWLTVDKASNRGRAIDTDLINPVTYRVMTGSTSGGPINILKGMIDFAIGTDGGGSVLAPALSCQLPSMIGSGLGLLVKHQKKSTEGLSFTGSIGVIGKNIKTLKEVMECLIGTNFERKANRGFKVIVPKKGTVNCPDGQDMNKKVMHYLSKIQCGEYSVEETEMSGIDDRKRGIEIIHESFEQRGADIIVTCEGPIDVYGYGETIPQFLGNPGRELTRNHGKYLVRAANMCGTTAITVPIETLACGLVIIAKKGFETSMIALEMAARLEEVISMPEIWKRYFIQEPKFTGLDLQ</sequence>
<organism evidence="1 2">
    <name type="scientific">Robertmurraya siralis</name>
    <dbReference type="NCBI Taxonomy" id="77777"/>
    <lineage>
        <taxon>Bacteria</taxon>
        <taxon>Bacillati</taxon>
        <taxon>Bacillota</taxon>
        <taxon>Bacilli</taxon>
        <taxon>Bacillales</taxon>
        <taxon>Bacillaceae</taxon>
        <taxon>Robertmurraya</taxon>
    </lineage>
</organism>